<dbReference type="PANTHER" id="PTHR35791">
    <property type="entry name" value="UPF0754 MEMBRANE PROTEIN YHEB"/>
    <property type="match status" value="1"/>
</dbReference>
<accession>A0ABW4SEA9</accession>
<proteinExistence type="inferred from homology"/>
<evidence type="ECO:0000256" key="5">
    <source>
        <dbReference type="ARBA" id="ARBA00023136"/>
    </source>
</evidence>
<keyword evidence="3 6" id="KW-0812">Transmembrane</keyword>
<evidence type="ECO:0000256" key="2">
    <source>
        <dbReference type="ARBA" id="ARBA00008053"/>
    </source>
</evidence>
<feature type="transmembrane region" description="Helical" evidence="6">
    <location>
        <begin position="360"/>
        <end position="381"/>
    </location>
</feature>
<evidence type="ECO:0000313" key="8">
    <source>
        <dbReference type="Proteomes" id="UP001597218"/>
    </source>
</evidence>
<protein>
    <submittedName>
        <fullName evidence="7">DUF445 domain-containing protein</fullName>
    </submittedName>
</protein>
<evidence type="ECO:0000313" key="7">
    <source>
        <dbReference type="EMBL" id="MFD1926996.1"/>
    </source>
</evidence>
<gene>
    <name evidence="7" type="ORF">ACFSFY_02755</name>
</gene>
<dbReference type="PANTHER" id="PTHR35791:SF1">
    <property type="entry name" value="UPF0754 MEMBRANE PROTEIN YHEB"/>
    <property type="match status" value="1"/>
</dbReference>
<comment type="caution">
    <text evidence="7">The sequence shown here is derived from an EMBL/GenBank/DDBJ whole genome shotgun (WGS) entry which is preliminary data.</text>
</comment>
<dbReference type="RefSeq" id="WP_381535655.1">
    <property type="nucleotide sequence ID" value="NZ_JBHUGI010000005.1"/>
</dbReference>
<dbReference type="Proteomes" id="UP001597218">
    <property type="component" value="Unassembled WGS sequence"/>
</dbReference>
<keyword evidence="5 6" id="KW-0472">Membrane</keyword>
<dbReference type="InterPro" id="IPR007383">
    <property type="entry name" value="DUF445"/>
</dbReference>
<dbReference type="EMBL" id="JBHUGI010000005">
    <property type="protein sequence ID" value="MFD1926996.1"/>
    <property type="molecule type" value="Genomic_DNA"/>
</dbReference>
<evidence type="ECO:0000256" key="1">
    <source>
        <dbReference type="ARBA" id="ARBA00004308"/>
    </source>
</evidence>
<comment type="similarity">
    <text evidence="2">Belongs to the UPF0754 family.</text>
</comment>
<evidence type="ECO:0000256" key="6">
    <source>
        <dbReference type="SAM" id="Phobius"/>
    </source>
</evidence>
<reference evidence="8" key="1">
    <citation type="journal article" date="2019" name="Int. J. Syst. Evol. Microbiol.">
        <title>The Global Catalogue of Microorganisms (GCM) 10K type strain sequencing project: providing services to taxonomists for standard genome sequencing and annotation.</title>
        <authorList>
            <consortium name="The Broad Institute Genomics Platform"/>
            <consortium name="The Broad Institute Genome Sequencing Center for Infectious Disease"/>
            <person name="Wu L."/>
            <person name="Ma J."/>
        </authorList>
    </citation>
    <scope>NUCLEOTIDE SEQUENCE [LARGE SCALE GENOMIC DNA]</scope>
    <source>
        <strain evidence="8">CGMCC 4.7177</strain>
    </source>
</reference>
<feature type="transmembrane region" description="Helical" evidence="6">
    <location>
        <begin position="6"/>
        <end position="29"/>
    </location>
</feature>
<keyword evidence="4 6" id="KW-1133">Transmembrane helix</keyword>
<dbReference type="Pfam" id="PF04286">
    <property type="entry name" value="DUF445"/>
    <property type="match status" value="1"/>
</dbReference>
<name>A0ABW4SEA9_9BACL</name>
<organism evidence="7 8">
    <name type="scientific">Sporosarcina siberiensis</name>
    <dbReference type="NCBI Taxonomy" id="1365606"/>
    <lineage>
        <taxon>Bacteria</taxon>
        <taxon>Bacillati</taxon>
        <taxon>Bacillota</taxon>
        <taxon>Bacilli</taxon>
        <taxon>Bacillales</taxon>
        <taxon>Caryophanaceae</taxon>
        <taxon>Sporosarcina</taxon>
    </lineage>
</organism>
<keyword evidence="8" id="KW-1185">Reference proteome</keyword>
<evidence type="ECO:0000256" key="4">
    <source>
        <dbReference type="ARBA" id="ARBA00022989"/>
    </source>
</evidence>
<evidence type="ECO:0000256" key="3">
    <source>
        <dbReference type="ARBA" id="ARBA00022692"/>
    </source>
</evidence>
<comment type="subcellular location">
    <subcellularLocation>
        <location evidence="1">Endomembrane system</location>
    </subcellularLocation>
</comment>
<sequence length="385" mass="43609">MKQLNFLWIVLFMALIGALIGGFTNHLAIKMLFRPHEAKYIGSWRVPFTPGLIPKRRDELAVQFGKTVTNYLLTPETFKKKLLTPDMQRKAENFLQEKLETHILDSDKTLNNWLEVAGAENVASKAEQKIIEVLDSQLNLVRMRLTTGTVEEILPADWRAGVDERIPQIAAYILSKSEQYFESDEGRAMFRKLIDDFLASKGTLGNMVHMFFGESESLVGKVQKEALKFVNAPGTSSLLNTIIHNEWEKLQKRPVDELLSGFDWDGLFDTIKSYTREELAIESRLNKKLSHYWPTGAEWTSINVTPALTSFAFTQAEKQLEISLRKLKIDEMVKEQVDSFPVEVLEDLVLGISRREFKMITVLGAVLGGAIGIVQGLIVFATNLT</sequence>